<keyword evidence="18" id="KW-0378">Hydrolase</keyword>
<dbReference type="FunFam" id="2.70.150.10:FF:000010">
    <property type="entry name" value="Potassium-transporting ATPase ATP-binding subunit"/>
    <property type="match status" value="1"/>
</dbReference>
<dbReference type="AlphaFoldDB" id="A0A1J5TFB5"/>
<dbReference type="InterPro" id="IPR023214">
    <property type="entry name" value="HAD_sf"/>
</dbReference>
<keyword evidence="6 16" id="KW-0812">Transmembrane</keyword>
<evidence type="ECO:0000256" key="9">
    <source>
        <dbReference type="ARBA" id="ARBA00022840"/>
    </source>
</evidence>
<keyword evidence="9" id="KW-0067">ATP-binding</keyword>
<organism evidence="18">
    <name type="scientific">mine drainage metagenome</name>
    <dbReference type="NCBI Taxonomy" id="410659"/>
    <lineage>
        <taxon>unclassified sequences</taxon>
        <taxon>metagenomes</taxon>
        <taxon>ecological metagenomes</taxon>
    </lineage>
</organism>
<dbReference type="Pfam" id="PF00122">
    <property type="entry name" value="E1-E2_ATPase"/>
    <property type="match status" value="1"/>
</dbReference>
<comment type="caution">
    <text evidence="18">The sequence shown here is derived from an EMBL/GenBank/DDBJ whole genome shotgun (WGS) entry which is preliminary data.</text>
</comment>
<dbReference type="InterPro" id="IPR023298">
    <property type="entry name" value="ATPase_P-typ_TM_dom_sf"/>
</dbReference>
<dbReference type="Gene3D" id="3.40.50.1000">
    <property type="entry name" value="HAD superfamily/HAD-like"/>
    <property type="match status" value="1"/>
</dbReference>
<dbReference type="GO" id="GO:0016887">
    <property type="term" value="F:ATP hydrolysis activity"/>
    <property type="evidence" value="ECO:0007669"/>
    <property type="project" value="InterPro"/>
</dbReference>
<evidence type="ECO:0000256" key="13">
    <source>
        <dbReference type="ARBA" id="ARBA00022989"/>
    </source>
</evidence>
<dbReference type="SFLD" id="SFLDG00002">
    <property type="entry name" value="C1.7:_P-type_atpase_like"/>
    <property type="match status" value="1"/>
</dbReference>
<proteinExistence type="inferred from homology"/>
<evidence type="ECO:0000256" key="3">
    <source>
        <dbReference type="ARBA" id="ARBA00022475"/>
    </source>
</evidence>
<dbReference type="SUPFAM" id="SSF81653">
    <property type="entry name" value="Calcium ATPase, transduction domain A"/>
    <property type="match status" value="1"/>
</dbReference>
<comment type="subcellular location">
    <subcellularLocation>
        <location evidence="1">Cell membrane</location>
        <topology evidence="1">Multi-pass membrane protein</topology>
    </subcellularLocation>
</comment>
<dbReference type="InterPro" id="IPR008250">
    <property type="entry name" value="ATPase_P-typ_transduc_dom_A_sf"/>
</dbReference>
<evidence type="ECO:0000256" key="11">
    <source>
        <dbReference type="ARBA" id="ARBA00022958"/>
    </source>
</evidence>
<sequence>MTSKTVSFSLFERDIVQQAVLDSFRKLSPVQQMRNPVMFVVWVGSVLTTALFFQALFGLGEAPTGFILAITLWLWFTVLFANFAEAVAEGRSRAQAAAMRGMKKAVWAKKLHEPRYGATWQLVEGDELRKDMVVLVEAGEFIPGDGTVIEGVASVDESAITGESAPVIRESGGDFSSVTGGTRVLSDWLVVRITTNPGETFLDRMIAMVEGAKRQKTPNEIALTILLVAMTLIFLFVIVTLLPFSLYSVATAGVGQPVSITVLVALLVCLIPTTIGGLLSAIGVAGMGRMLQKNVIATSGRAVEAAGDVDVLLLDKTGTITLGNRQASNFLHASGVTEAELADAAQIASLADETPEGRSIVVLAKERFGLRERNIHEMEATFVPFSAQTRMSGVNIPAHGGVAARQIRKGAADAIRNHVIGLGGNFPQEVNIIVDSVSRRGSTPLVVADGTKVMGVIELKDVVKGGIKERFAELRRMGIKTIMITGDNRLTAAAIAAEAGVDDFLAEATPEAKLKLIREHQAQGRLVAMTGDGTNDAPALAQADVAVAMNTGTQAAKEAGNMVDLDSNPTKLIEIVETGKQMLMTRGSLTTFSIANDVAKYFAIIPAAFATTYPALGALNVMHLATPASAILSAVIFNALIIIALVPLALKGVKYRAIGANVLLRDNLLVYGLGGIVVPFVGIKLIDMLLVGLHLA</sequence>
<dbReference type="FunFam" id="3.40.1110.10:FF:000007">
    <property type="entry name" value="Potassium-transporting ATPase ATP-binding subunit"/>
    <property type="match status" value="1"/>
</dbReference>
<dbReference type="GO" id="GO:0046872">
    <property type="term" value="F:metal ion binding"/>
    <property type="evidence" value="ECO:0007669"/>
    <property type="project" value="UniProtKB-KW"/>
</dbReference>
<dbReference type="PRINTS" id="PR00119">
    <property type="entry name" value="CATATPASE"/>
</dbReference>
<gene>
    <name evidence="18" type="primary">kdpB_1</name>
    <name evidence="18" type="ORF">GALL_05310</name>
</gene>
<dbReference type="HAMAP" id="MF_00285">
    <property type="entry name" value="KdpB"/>
    <property type="match status" value="1"/>
</dbReference>
<keyword evidence="5" id="KW-0597">Phosphoprotein</keyword>
<evidence type="ECO:0000256" key="2">
    <source>
        <dbReference type="ARBA" id="ARBA00022448"/>
    </source>
</evidence>
<dbReference type="CDD" id="cd02078">
    <property type="entry name" value="P-type_ATPase_K"/>
    <property type="match status" value="1"/>
</dbReference>
<dbReference type="GO" id="GO:0008556">
    <property type="term" value="F:P-type potassium transmembrane transporter activity"/>
    <property type="evidence" value="ECO:0007669"/>
    <property type="project" value="InterPro"/>
</dbReference>
<evidence type="ECO:0000256" key="14">
    <source>
        <dbReference type="ARBA" id="ARBA00023065"/>
    </source>
</evidence>
<accession>A0A1J5TFB5</accession>
<evidence type="ECO:0000256" key="12">
    <source>
        <dbReference type="ARBA" id="ARBA00022967"/>
    </source>
</evidence>
<keyword evidence="3" id="KW-1003">Cell membrane</keyword>
<dbReference type="InterPro" id="IPR036412">
    <property type="entry name" value="HAD-like_sf"/>
</dbReference>
<dbReference type="SUPFAM" id="SSF81665">
    <property type="entry name" value="Calcium ATPase, transmembrane domain M"/>
    <property type="match status" value="1"/>
</dbReference>
<dbReference type="PANTHER" id="PTHR43743">
    <property type="entry name" value="POTASSIUM-TRANSPORTING ATPASE ATP-BINDING SUBUNIT"/>
    <property type="match status" value="1"/>
</dbReference>
<dbReference type="InterPro" id="IPR044492">
    <property type="entry name" value="P_typ_ATPase_HD_dom"/>
</dbReference>
<dbReference type="InterPro" id="IPR018303">
    <property type="entry name" value="ATPase_P-typ_P_site"/>
</dbReference>
<keyword evidence="11" id="KW-0630">Potassium</keyword>
<evidence type="ECO:0000256" key="4">
    <source>
        <dbReference type="ARBA" id="ARBA00022538"/>
    </source>
</evidence>
<dbReference type="Gene3D" id="3.40.1110.10">
    <property type="entry name" value="Calcium-transporting ATPase, cytoplasmic domain N"/>
    <property type="match status" value="1"/>
</dbReference>
<dbReference type="PROSITE" id="PS00154">
    <property type="entry name" value="ATPASE_E1_E2"/>
    <property type="match status" value="1"/>
</dbReference>
<keyword evidence="15 16" id="KW-0472">Membrane</keyword>
<keyword evidence="8" id="KW-0547">Nucleotide-binding</keyword>
<evidence type="ECO:0000256" key="8">
    <source>
        <dbReference type="ARBA" id="ARBA00022741"/>
    </source>
</evidence>
<feature type="transmembrane region" description="Helical" evidence="16">
    <location>
        <begin position="258"/>
        <end position="284"/>
    </location>
</feature>
<dbReference type="SFLD" id="SFLDF00027">
    <property type="entry name" value="p-type_atpase"/>
    <property type="match status" value="1"/>
</dbReference>
<keyword evidence="7" id="KW-0479">Metal-binding</keyword>
<keyword evidence="13 16" id="KW-1133">Transmembrane helix</keyword>
<dbReference type="InterPro" id="IPR001757">
    <property type="entry name" value="P_typ_ATPase"/>
</dbReference>
<evidence type="ECO:0000256" key="7">
    <source>
        <dbReference type="ARBA" id="ARBA00022723"/>
    </source>
</evidence>
<evidence type="ECO:0000259" key="17">
    <source>
        <dbReference type="Pfam" id="PF00122"/>
    </source>
</evidence>
<feature type="transmembrane region" description="Helical" evidence="16">
    <location>
        <begin position="37"/>
        <end position="59"/>
    </location>
</feature>
<dbReference type="GO" id="GO:0005886">
    <property type="term" value="C:plasma membrane"/>
    <property type="evidence" value="ECO:0007669"/>
    <property type="project" value="UniProtKB-SubCell"/>
</dbReference>
<dbReference type="Pfam" id="PF00702">
    <property type="entry name" value="Hydrolase"/>
    <property type="match status" value="1"/>
</dbReference>
<dbReference type="GO" id="GO:0005524">
    <property type="term" value="F:ATP binding"/>
    <property type="evidence" value="ECO:0007669"/>
    <property type="project" value="UniProtKB-KW"/>
</dbReference>
<feature type="transmembrane region" description="Helical" evidence="16">
    <location>
        <begin position="65"/>
        <end position="84"/>
    </location>
</feature>
<dbReference type="InterPro" id="IPR023299">
    <property type="entry name" value="ATPase_P-typ_cyto_dom_N"/>
</dbReference>
<keyword evidence="4" id="KW-0633">Potassium transport</keyword>
<dbReference type="SUPFAM" id="SSF56784">
    <property type="entry name" value="HAD-like"/>
    <property type="match status" value="1"/>
</dbReference>
<dbReference type="Gene3D" id="2.70.150.10">
    <property type="entry name" value="Calcium-transporting ATPase, cytoplasmic transduction domain A"/>
    <property type="match status" value="1"/>
</dbReference>
<evidence type="ECO:0000256" key="16">
    <source>
        <dbReference type="SAM" id="Phobius"/>
    </source>
</evidence>
<evidence type="ECO:0000256" key="15">
    <source>
        <dbReference type="ARBA" id="ARBA00023136"/>
    </source>
</evidence>
<reference evidence="18" key="1">
    <citation type="submission" date="2016-10" db="EMBL/GenBank/DDBJ databases">
        <title>Sequence of Gallionella enrichment culture.</title>
        <authorList>
            <person name="Poehlein A."/>
            <person name="Muehling M."/>
            <person name="Daniel R."/>
        </authorList>
    </citation>
    <scope>NUCLEOTIDE SEQUENCE</scope>
</reference>
<dbReference type="SFLD" id="SFLDS00003">
    <property type="entry name" value="Haloacid_Dehalogenase"/>
    <property type="match status" value="1"/>
</dbReference>
<keyword evidence="2" id="KW-0813">Transport</keyword>
<dbReference type="EC" id="3.6.3.12" evidence="18"/>
<dbReference type="NCBIfam" id="TIGR01497">
    <property type="entry name" value="kdpB"/>
    <property type="match status" value="1"/>
</dbReference>
<evidence type="ECO:0000256" key="5">
    <source>
        <dbReference type="ARBA" id="ARBA00022553"/>
    </source>
</evidence>
<protein>
    <submittedName>
        <fullName evidence="18">Potassium-transporting ATPase B chain</fullName>
        <ecNumber evidence="18">3.6.3.12</ecNumber>
    </submittedName>
</protein>
<feature type="transmembrane region" description="Helical" evidence="16">
    <location>
        <begin position="598"/>
        <end position="616"/>
    </location>
</feature>
<evidence type="ECO:0000313" key="18">
    <source>
        <dbReference type="EMBL" id="OIR19649.1"/>
    </source>
</evidence>
<keyword evidence="10" id="KW-0460">Magnesium</keyword>
<feature type="transmembrane region" description="Helical" evidence="16">
    <location>
        <begin position="221"/>
        <end position="246"/>
    </location>
</feature>
<name>A0A1J5TFB5_9ZZZZ</name>
<feature type="domain" description="P-type ATPase A" evidence="17">
    <location>
        <begin position="117"/>
        <end position="210"/>
    </location>
</feature>
<dbReference type="InterPro" id="IPR059000">
    <property type="entry name" value="ATPase_P-type_domA"/>
</dbReference>
<evidence type="ECO:0000256" key="1">
    <source>
        <dbReference type="ARBA" id="ARBA00004651"/>
    </source>
</evidence>
<feature type="transmembrane region" description="Helical" evidence="16">
    <location>
        <begin position="628"/>
        <end position="648"/>
    </location>
</feature>
<dbReference type="SUPFAM" id="SSF81660">
    <property type="entry name" value="Metal cation-transporting ATPase, ATP-binding domain N"/>
    <property type="match status" value="1"/>
</dbReference>
<dbReference type="NCBIfam" id="TIGR01494">
    <property type="entry name" value="ATPase_P-type"/>
    <property type="match status" value="2"/>
</dbReference>
<dbReference type="PANTHER" id="PTHR43743:SF1">
    <property type="entry name" value="POTASSIUM-TRANSPORTING ATPASE ATP-BINDING SUBUNIT"/>
    <property type="match status" value="1"/>
</dbReference>
<feature type="transmembrane region" description="Helical" evidence="16">
    <location>
        <begin position="668"/>
        <end position="693"/>
    </location>
</feature>
<evidence type="ECO:0000256" key="10">
    <source>
        <dbReference type="ARBA" id="ARBA00022842"/>
    </source>
</evidence>
<keyword evidence="14" id="KW-0406">Ion transport</keyword>
<evidence type="ECO:0000256" key="6">
    <source>
        <dbReference type="ARBA" id="ARBA00022692"/>
    </source>
</evidence>
<dbReference type="InterPro" id="IPR006391">
    <property type="entry name" value="P-type_ATPase_bsu_IA"/>
</dbReference>
<dbReference type="EMBL" id="MLJW01000001">
    <property type="protein sequence ID" value="OIR19649.1"/>
    <property type="molecule type" value="Genomic_DNA"/>
</dbReference>
<keyword evidence="12" id="KW-1278">Translocase</keyword>